<evidence type="ECO:0000313" key="2">
    <source>
        <dbReference type="EMBL" id="GAA3868050.1"/>
    </source>
</evidence>
<dbReference type="EMBL" id="BAAAZA010000008">
    <property type="protein sequence ID" value="GAA3868050.1"/>
    <property type="molecule type" value="Genomic_DNA"/>
</dbReference>
<dbReference type="InterPro" id="IPR002645">
    <property type="entry name" value="STAS_dom"/>
</dbReference>
<dbReference type="Gene3D" id="3.30.750.24">
    <property type="entry name" value="STAS domain"/>
    <property type="match status" value="1"/>
</dbReference>
<protein>
    <recommendedName>
        <fullName evidence="1">STAS domain-containing protein</fullName>
    </recommendedName>
</protein>
<evidence type="ECO:0000313" key="3">
    <source>
        <dbReference type="Proteomes" id="UP001501563"/>
    </source>
</evidence>
<dbReference type="Proteomes" id="UP001501563">
    <property type="component" value="Unassembled WGS sequence"/>
</dbReference>
<feature type="domain" description="STAS" evidence="1">
    <location>
        <begin position="22"/>
        <end position="120"/>
    </location>
</feature>
<dbReference type="CDD" id="cd07043">
    <property type="entry name" value="STAS_anti-anti-sigma_factors"/>
    <property type="match status" value="1"/>
</dbReference>
<comment type="caution">
    <text evidence="2">The sequence shown here is derived from an EMBL/GenBank/DDBJ whole genome shotgun (WGS) entry which is preliminary data.</text>
</comment>
<evidence type="ECO:0000259" key="1">
    <source>
        <dbReference type="PROSITE" id="PS50801"/>
    </source>
</evidence>
<name>A0ABP7K9A2_9ACTN</name>
<sequence>MCAHPDPREPFRTPELFDECRMVQARGELDPTTVAPLVQSLEDARTGRGRVFLIVDFREVTFADGSILGPLCEAWEDCRARQGWVRVVHSSLGIDLVLLGGGMLGRFPAYATAQDAWRGTPATAG</sequence>
<dbReference type="InterPro" id="IPR036513">
    <property type="entry name" value="STAS_dom_sf"/>
</dbReference>
<accession>A0ABP7K9A2</accession>
<dbReference type="SUPFAM" id="SSF52091">
    <property type="entry name" value="SpoIIaa-like"/>
    <property type="match status" value="1"/>
</dbReference>
<gene>
    <name evidence="2" type="ORF">GCM10022207_35960</name>
</gene>
<keyword evidence="3" id="KW-1185">Reference proteome</keyword>
<dbReference type="Pfam" id="PF01740">
    <property type="entry name" value="STAS"/>
    <property type="match status" value="1"/>
</dbReference>
<dbReference type="PROSITE" id="PS50801">
    <property type="entry name" value="STAS"/>
    <property type="match status" value="1"/>
</dbReference>
<reference evidence="3" key="1">
    <citation type="journal article" date="2019" name="Int. J. Syst. Evol. Microbiol.">
        <title>The Global Catalogue of Microorganisms (GCM) 10K type strain sequencing project: providing services to taxonomists for standard genome sequencing and annotation.</title>
        <authorList>
            <consortium name="The Broad Institute Genomics Platform"/>
            <consortium name="The Broad Institute Genome Sequencing Center for Infectious Disease"/>
            <person name="Wu L."/>
            <person name="Ma J."/>
        </authorList>
    </citation>
    <scope>NUCLEOTIDE SEQUENCE [LARGE SCALE GENOMIC DNA]</scope>
    <source>
        <strain evidence="3">JCM 16578</strain>
    </source>
</reference>
<proteinExistence type="predicted"/>
<organism evidence="2 3">
    <name type="scientific">Streptomyces lannensis</name>
    <dbReference type="NCBI Taxonomy" id="766498"/>
    <lineage>
        <taxon>Bacteria</taxon>
        <taxon>Bacillati</taxon>
        <taxon>Actinomycetota</taxon>
        <taxon>Actinomycetes</taxon>
        <taxon>Kitasatosporales</taxon>
        <taxon>Streptomycetaceae</taxon>
        <taxon>Streptomyces</taxon>
    </lineage>
</organism>
<dbReference type="RefSeq" id="WP_345549318.1">
    <property type="nucleotide sequence ID" value="NZ_BAAAZA010000008.1"/>
</dbReference>